<accession>A0AAE6G078</accession>
<evidence type="ECO:0000313" key="2">
    <source>
        <dbReference type="Proteomes" id="UP000320179"/>
    </source>
</evidence>
<reference evidence="1 2" key="1">
    <citation type="journal article" date="2019" name="Science">
        <title>Social genes are selection hotspots in kin groups of a soil microbe.</title>
        <authorList>
            <person name="Wielgoss S."/>
            <person name="Wolfensberger R."/>
            <person name="Sun L."/>
            <person name="Fiegna F."/>
            <person name="Velicer G.J."/>
        </authorList>
    </citation>
    <scope>NUCLEOTIDE SEQUENCE [LARGE SCALE GENOMIC DNA]</scope>
    <source>
        <strain evidence="1 2">MC3.5.9c15</strain>
    </source>
</reference>
<protein>
    <submittedName>
        <fullName evidence="1">Uncharacterized protein</fullName>
    </submittedName>
</protein>
<name>A0AAE6G078_MYXXA</name>
<dbReference type="Proteomes" id="UP000320179">
    <property type="component" value="Chromosome"/>
</dbReference>
<dbReference type="EMBL" id="CP017174">
    <property type="protein sequence ID" value="QDE68325.1"/>
    <property type="molecule type" value="Genomic_DNA"/>
</dbReference>
<gene>
    <name evidence="1" type="ORF">BHS09_15805</name>
</gene>
<evidence type="ECO:0000313" key="1">
    <source>
        <dbReference type="EMBL" id="QDE68325.1"/>
    </source>
</evidence>
<dbReference type="AlphaFoldDB" id="A0AAE6G078"/>
<proteinExistence type="predicted"/>
<organism evidence="1 2">
    <name type="scientific">Myxococcus xanthus</name>
    <dbReference type="NCBI Taxonomy" id="34"/>
    <lineage>
        <taxon>Bacteria</taxon>
        <taxon>Pseudomonadati</taxon>
        <taxon>Myxococcota</taxon>
        <taxon>Myxococcia</taxon>
        <taxon>Myxococcales</taxon>
        <taxon>Cystobacterineae</taxon>
        <taxon>Myxococcaceae</taxon>
        <taxon>Myxococcus</taxon>
    </lineage>
</organism>
<sequence length="131" mass="14197">MTKAARRRGISTSFVGAAFSGANRTISGRPPEKGCSSLLEGVSKRVRGWFWRRQPKRGSMLSVPRRAKLTTSPWGRVKAQPSGVVSTSSLTNLSNEIGASPDRHRACSVTCTIVVSLRTWMPRGASLMLVP</sequence>